<evidence type="ECO:0000256" key="3">
    <source>
        <dbReference type="ARBA" id="ARBA00023143"/>
    </source>
</evidence>
<keyword evidence="9" id="KW-1185">Reference proteome</keyword>
<dbReference type="NCBIfam" id="TIGR02490">
    <property type="entry name" value="flgF"/>
    <property type="match status" value="1"/>
</dbReference>
<dbReference type="Proteomes" id="UP000033423">
    <property type="component" value="Unassembled WGS sequence"/>
</dbReference>
<dbReference type="EMBL" id="LACI01000751">
    <property type="protein sequence ID" value="KJU86064.1"/>
    <property type="molecule type" value="Genomic_DNA"/>
</dbReference>
<dbReference type="PATRIC" id="fig|29290.4.peg.2308"/>
<accession>A0A0F3GVR4</accession>
<evidence type="ECO:0000256" key="2">
    <source>
        <dbReference type="ARBA" id="ARBA00009677"/>
    </source>
</evidence>
<dbReference type="PANTHER" id="PTHR30435:SF19">
    <property type="entry name" value="FLAGELLAR BASAL-BODY ROD PROTEIN FLGG"/>
    <property type="match status" value="1"/>
</dbReference>
<dbReference type="AlphaFoldDB" id="A0A0F3GVR4"/>
<keyword evidence="3 4" id="KW-0975">Bacterial flagellum</keyword>
<feature type="domain" description="Flagellar basal-body/hook protein C-terminal" evidence="6">
    <location>
        <begin position="198"/>
        <end position="241"/>
    </location>
</feature>
<keyword evidence="8" id="KW-0282">Flagellum</keyword>
<proteinExistence type="inferred from homology"/>
<dbReference type="InterPro" id="IPR037925">
    <property type="entry name" value="FlgE/F/G-like"/>
</dbReference>
<dbReference type="GO" id="GO:0030694">
    <property type="term" value="C:bacterial-type flagellum basal body, rod"/>
    <property type="evidence" value="ECO:0007669"/>
    <property type="project" value="InterPro"/>
</dbReference>
<dbReference type="GO" id="GO:0071978">
    <property type="term" value="P:bacterial-type flagellum-dependent swarming motility"/>
    <property type="evidence" value="ECO:0007669"/>
    <property type="project" value="TreeGrafter"/>
</dbReference>
<dbReference type="Pfam" id="PF22692">
    <property type="entry name" value="LlgE_F_G_D1"/>
    <property type="match status" value="1"/>
</dbReference>
<dbReference type="InterPro" id="IPR010930">
    <property type="entry name" value="Flg_bb/hook_C_dom"/>
</dbReference>
<keyword evidence="8" id="KW-0969">Cilium</keyword>
<evidence type="ECO:0000313" key="8">
    <source>
        <dbReference type="EMBL" id="KJU86064.1"/>
    </source>
</evidence>
<evidence type="ECO:0000259" key="5">
    <source>
        <dbReference type="Pfam" id="PF00460"/>
    </source>
</evidence>
<evidence type="ECO:0000256" key="1">
    <source>
        <dbReference type="ARBA" id="ARBA00004117"/>
    </source>
</evidence>
<comment type="similarity">
    <text evidence="2 4">Belongs to the flagella basal body rod proteins family.</text>
</comment>
<dbReference type="InterPro" id="IPR019776">
    <property type="entry name" value="Flagellar_basal_body_rod_CS"/>
</dbReference>
<dbReference type="PROSITE" id="PS00588">
    <property type="entry name" value="FLAGELLA_BB_ROD"/>
    <property type="match status" value="1"/>
</dbReference>
<reference evidence="8 9" key="1">
    <citation type="submission" date="2015-02" db="EMBL/GenBank/DDBJ databases">
        <title>Single-cell genomics of uncultivated deep-branching MTB reveals a conserved set of magnetosome genes.</title>
        <authorList>
            <person name="Kolinko S."/>
            <person name="Richter M."/>
            <person name="Glockner F.O."/>
            <person name="Brachmann A."/>
            <person name="Schuler D."/>
        </authorList>
    </citation>
    <scope>NUCLEOTIDE SEQUENCE [LARGE SCALE GENOMIC DNA]</scope>
    <source>
        <strain evidence="8">TM-1</strain>
    </source>
</reference>
<organism evidence="8 9">
    <name type="scientific">Candidatus Magnetobacterium bavaricum</name>
    <dbReference type="NCBI Taxonomy" id="29290"/>
    <lineage>
        <taxon>Bacteria</taxon>
        <taxon>Pseudomonadati</taxon>
        <taxon>Nitrospirota</taxon>
        <taxon>Thermodesulfovibrionia</taxon>
        <taxon>Thermodesulfovibrionales</taxon>
        <taxon>Candidatus Magnetobacteriaceae</taxon>
        <taxon>Candidatus Magnetobacterium</taxon>
    </lineage>
</organism>
<name>A0A0F3GVR4_9BACT</name>
<dbReference type="InterPro" id="IPR053967">
    <property type="entry name" value="LlgE_F_G-like_D1"/>
</dbReference>
<gene>
    <name evidence="8" type="ORF">MBAV_001741</name>
</gene>
<feature type="domain" description="Flagellar hook protein FlgE/F/G-like D1" evidence="7">
    <location>
        <begin position="97"/>
        <end position="156"/>
    </location>
</feature>
<comment type="caution">
    <text evidence="8">The sequence shown here is derived from an EMBL/GenBank/DDBJ whole genome shotgun (WGS) entry which is preliminary data.</text>
</comment>
<dbReference type="InterPro" id="IPR012836">
    <property type="entry name" value="FlgF"/>
</dbReference>
<dbReference type="SUPFAM" id="SSF117143">
    <property type="entry name" value="Flagellar hook protein flgE"/>
    <property type="match status" value="1"/>
</dbReference>
<sequence>MYKGIYIAASGAMMKQRHMETVSNNLANAATYGYKEDGVTFREYLMSEFNESGEAEQAKVGIGGRSGDGRIMTYISDIYTDHTSGGMINTTNPLDLAIDGAGFFALEGDKYTRAGNFKLDSEGFITTAKGVRVLGSGGVIQVPNGKLEISASGDVAVDGTIIDRVRVVGFSDKAKLKKEGDTAYTSNEPAVESTAGVKQGFLEASNVNVVQEMVDMINLYREYESNQKMIHTFDEATAKIVNEMARV</sequence>
<evidence type="ECO:0000256" key="4">
    <source>
        <dbReference type="RuleBase" id="RU362116"/>
    </source>
</evidence>
<feature type="domain" description="Flagellar basal body rod protein N-terminal" evidence="5">
    <location>
        <begin position="5"/>
        <end position="35"/>
    </location>
</feature>
<dbReference type="Pfam" id="PF06429">
    <property type="entry name" value="Flg_bbr_C"/>
    <property type="match status" value="1"/>
</dbReference>
<dbReference type="InterPro" id="IPR001444">
    <property type="entry name" value="Flag_bb_rod_N"/>
</dbReference>
<evidence type="ECO:0000259" key="7">
    <source>
        <dbReference type="Pfam" id="PF22692"/>
    </source>
</evidence>
<dbReference type="InterPro" id="IPR020013">
    <property type="entry name" value="Flagellar_FlgE/F/G"/>
</dbReference>
<dbReference type="PANTHER" id="PTHR30435">
    <property type="entry name" value="FLAGELLAR PROTEIN"/>
    <property type="match status" value="1"/>
</dbReference>
<evidence type="ECO:0000259" key="6">
    <source>
        <dbReference type="Pfam" id="PF06429"/>
    </source>
</evidence>
<comment type="subcellular location">
    <subcellularLocation>
        <location evidence="1 4">Bacterial flagellum basal body</location>
    </subcellularLocation>
</comment>
<evidence type="ECO:0000313" key="9">
    <source>
        <dbReference type="Proteomes" id="UP000033423"/>
    </source>
</evidence>
<protein>
    <submittedName>
        <fullName evidence="8">Flagellar basal-body rod FlgF</fullName>
    </submittedName>
</protein>
<dbReference type="NCBIfam" id="TIGR03506">
    <property type="entry name" value="FlgEFG_subfam"/>
    <property type="match status" value="1"/>
</dbReference>
<dbReference type="Pfam" id="PF00460">
    <property type="entry name" value="Flg_bb_rod"/>
    <property type="match status" value="1"/>
</dbReference>
<keyword evidence="8" id="KW-0966">Cell projection</keyword>